<name>A0A1H8CCM5_9PROT</name>
<dbReference type="Proteomes" id="UP000199459">
    <property type="component" value="Unassembled WGS sequence"/>
</dbReference>
<reference evidence="2 3" key="1">
    <citation type="submission" date="2016-10" db="EMBL/GenBank/DDBJ databases">
        <authorList>
            <person name="de Groot N.N."/>
        </authorList>
    </citation>
    <scope>NUCLEOTIDE SEQUENCE [LARGE SCALE GENOMIC DNA]</scope>
    <source>
        <strain evidence="2 3">Nm22</strain>
    </source>
</reference>
<organism evidence="2 3">
    <name type="scientific">Nitrosomonas marina</name>
    <dbReference type="NCBI Taxonomy" id="917"/>
    <lineage>
        <taxon>Bacteria</taxon>
        <taxon>Pseudomonadati</taxon>
        <taxon>Pseudomonadota</taxon>
        <taxon>Betaproteobacteria</taxon>
        <taxon>Nitrosomonadales</taxon>
        <taxon>Nitrosomonadaceae</taxon>
        <taxon>Nitrosomonas</taxon>
    </lineage>
</organism>
<protein>
    <submittedName>
        <fullName evidence="2">Uncharacterized protein</fullName>
    </submittedName>
</protein>
<dbReference type="STRING" id="917.SAMN05216326_12026"/>
<evidence type="ECO:0000313" key="2">
    <source>
        <dbReference type="EMBL" id="SEM92833.1"/>
    </source>
</evidence>
<proteinExistence type="predicted"/>
<evidence type="ECO:0000256" key="1">
    <source>
        <dbReference type="SAM" id="Coils"/>
    </source>
</evidence>
<evidence type="ECO:0000313" key="3">
    <source>
        <dbReference type="Proteomes" id="UP000199459"/>
    </source>
</evidence>
<sequence>MMSQSNMYRPVSSLVFVPFLRLEEEYPEETQIYEIESEIDDAHRVDRPVKDLVQKRQQIIDSWVRRVENELSTEFSDERKKELERELNRARQYENEIIADH</sequence>
<dbReference type="EMBL" id="FOCP01000004">
    <property type="protein sequence ID" value="SEM92833.1"/>
    <property type="molecule type" value="Genomic_DNA"/>
</dbReference>
<keyword evidence="1" id="KW-0175">Coiled coil</keyword>
<feature type="coiled-coil region" evidence="1">
    <location>
        <begin position="73"/>
        <end position="100"/>
    </location>
</feature>
<accession>A0A1H8CCM5</accession>
<gene>
    <name evidence="2" type="ORF">SAMN05216325_104141</name>
</gene>
<dbReference type="AlphaFoldDB" id="A0A1H8CCM5"/>